<organism evidence="8 9">
    <name type="scientific">Mesorhizobium shangrilense</name>
    <dbReference type="NCBI Taxonomy" id="460060"/>
    <lineage>
        <taxon>Bacteria</taxon>
        <taxon>Pseudomonadati</taxon>
        <taxon>Pseudomonadota</taxon>
        <taxon>Alphaproteobacteria</taxon>
        <taxon>Hyphomicrobiales</taxon>
        <taxon>Phyllobacteriaceae</taxon>
        <taxon>Mesorhizobium</taxon>
    </lineage>
</organism>
<dbReference type="SMART" id="SM00072">
    <property type="entry name" value="GuKc"/>
    <property type="match status" value="1"/>
</dbReference>
<comment type="function">
    <text evidence="6">Catalyzes the phosphorylation of ribose 1,5-bisphosphate to 5-phospho-D-ribosyl alpha-1-diphosphate (PRPP).</text>
</comment>
<dbReference type="NCBIfam" id="TIGR02322">
    <property type="entry name" value="phosphon_PhnN"/>
    <property type="match status" value="1"/>
</dbReference>
<evidence type="ECO:0000256" key="2">
    <source>
        <dbReference type="ARBA" id="ARBA00005069"/>
    </source>
</evidence>
<evidence type="ECO:0000256" key="3">
    <source>
        <dbReference type="ARBA" id="ARBA00022679"/>
    </source>
</evidence>
<evidence type="ECO:0000256" key="6">
    <source>
        <dbReference type="HAMAP-Rule" id="MF_00836"/>
    </source>
</evidence>
<dbReference type="EMBL" id="JBEWSZ010000001">
    <property type="protein sequence ID" value="MET2829533.1"/>
    <property type="molecule type" value="Genomic_DNA"/>
</dbReference>
<comment type="caution">
    <text evidence="8">The sequence shown here is derived from an EMBL/GenBank/DDBJ whole genome shotgun (WGS) entry which is preliminary data.</text>
</comment>
<comment type="similarity">
    <text evidence="6">Belongs to the ribose 1,5-bisphosphokinase family.</text>
</comment>
<feature type="binding site" evidence="6">
    <location>
        <begin position="28"/>
        <end position="35"/>
    </location>
    <ligand>
        <name>ATP</name>
        <dbReference type="ChEBI" id="CHEBI:30616"/>
    </ligand>
</feature>
<evidence type="ECO:0000256" key="1">
    <source>
        <dbReference type="ARBA" id="ARBA00000373"/>
    </source>
</evidence>
<feature type="domain" description="Guanylate kinase/L-type calcium channel beta subunit" evidence="7">
    <location>
        <begin position="20"/>
        <end position="200"/>
    </location>
</feature>
<keyword evidence="5 6" id="KW-0067">ATP-binding</keyword>
<dbReference type="HAMAP" id="MF_00836">
    <property type="entry name" value="PhnN"/>
    <property type="match status" value="1"/>
</dbReference>
<protein>
    <recommendedName>
        <fullName evidence="6">Ribose 1,5-bisphosphate phosphokinase PhnN</fullName>
        <ecNumber evidence="6">2.7.4.23</ecNumber>
    </recommendedName>
    <alternativeName>
        <fullName evidence="6">Ribose 1,5-bisphosphokinase</fullName>
    </alternativeName>
</protein>
<comment type="pathway">
    <text evidence="2 6">Metabolic intermediate biosynthesis; 5-phospho-alpha-D-ribose 1-diphosphate biosynthesis; 5-phospho-alpha-D-ribose 1-diphosphate from D-ribose 5-phosphate (route II): step 3/3.</text>
</comment>
<name>A0ABV2DHL6_9HYPH</name>
<evidence type="ECO:0000256" key="5">
    <source>
        <dbReference type="ARBA" id="ARBA00022840"/>
    </source>
</evidence>
<evidence type="ECO:0000259" key="7">
    <source>
        <dbReference type="SMART" id="SM00072"/>
    </source>
</evidence>
<dbReference type="RefSeq" id="WP_354461464.1">
    <property type="nucleotide sequence ID" value="NZ_JBEWSZ010000001.1"/>
</dbReference>
<keyword evidence="3 6" id="KW-0808">Transferase</keyword>
<evidence type="ECO:0000313" key="9">
    <source>
        <dbReference type="Proteomes" id="UP001548832"/>
    </source>
</evidence>
<dbReference type="SUPFAM" id="SSF52540">
    <property type="entry name" value="P-loop containing nucleoside triphosphate hydrolases"/>
    <property type="match status" value="1"/>
</dbReference>
<proteinExistence type="inferred from homology"/>
<keyword evidence="9" id="KW-1185">Reference proteome</keyword>
<dbReference type="InterPro" id="IPR008145">
    <property type="entry name" value="GK/Ca_channel_bsu"/>
</dbReference>
<dbReference type="EC" id="2.7.4.23" evidence="6"/>
<dbReference type="Gene3D" id="3.40.50.300">
    <property type="entry name" value="P-loop containing nucleotide triphosphate hydrolases"/>
    <property type="match status" value="1"/>
</dbReference>
<accession>A0ABV2DHL6</accession>
<sequence>MMVSALIERELSSATFPIRDGVFVAVVGPSGAGKDTIIDYARTRFADESRLEFVRRVITRPSDAGSEDHDTLAEAAFIEAEADGAFAVSWEAHGLRYGIPADVDWSVSNGRVAVANVSRAIIPVLRERYANLAVVEITASPEILAERLATRGRESRGEVLARLARSASVTLSGPGVTSIDNGGPRDVAGERFVEVLRKAMAFSDISGLI</sequence>
<evidence type="ECO:0000256" key="4">
    <source>
        <dbReference type="ARBA" id="ARBA00022741"/>
    </source>
</evidence>
<dbReference type="InterPro" id="IPR012699">
    <property type="entry name" value="PhnN"/>
</dbReference>
<evidence type="ECO:0000313" key="8">
    <source>
        <dbReference type="EMBL" id="MET2829533.1"/>
    </source>
</evidence>
<comment type="catalytic activity">
    <reaction evidence="1 6">
        <text>alpha-D-ribose 1,5-bisphosphate + ATP = 5-phospho-alpha-D-ribose 1-diphosphate + ADP</text>
        <dbReference type="Rhea" id="RHEA:20109"/>
        <dbReference type="ChEBI" id="CHEBI:30616"/>
        <dbReference type="ChEBI" id="CHEBI:58017"/>
        <dbReference type="ChEBI" id="CHEBI:68688"/>
        <dbReference type="ChEBI" id="CHEBI:456216"/>
        <dbReference type="EC" id="2.7.4.23"/>
    </reaction>
</comment>
<gene>
    <name evidence="6 8" type="primary">phnN</name>
    <name evidence="8" type="ORF">ABVQ20_21405</name>
</gene>
<dbReference type="Proteomes" id="UP001548832">
    <property type="component" value="Unassembled WGS sequence"/>
</dbReference>
<keyword evidence="4 6" id="KW-0547">Nucleotide-binding</keyword>
<reference evidence="8 9" key="1">
    <citation type="submission" date="2024-06" db="EMBL/GenBank/DDBJ databases">
        <authorList>
            <person name="Kim D.-U."/>
        </authorList>
    </citation>
    <scope>NUCLEOTIDE SEQUENCE [LARGE SCALE GENOMIC DNA]</scope>
    <source>
        <strain evidence="8 9">KACC15460</strain>
    </source>
</reference>
<dbReference type="InterPro" id="IPR027417">
    <property type="entry name" value="P-loop_NTPase"/>
</dbReference>